<evidence type="ECO:0000259" key="16">
    <source>
        <dbReference type="PROSITE" id="PS50042"/>
    </source>
</evidence>
<evidence type="ECO:0000256" key="15">
    <source>
        <dbReference type="SAM" id="Phobius"/>
    </source>
</evidence>
<dbReference type="PANTHER" id="PTHR45689:SF11">
    <property type="entry name" value="POTASSIUM_SODIUM HYPERPOLARIZATION-ACTIVATED CYCLIC NUCLEOTIDE-GATED CHANNEL 2"/>
    <property type="match status" value="1"/>
</dbReference>
<proteinExistence type="predicted"/>
<dbReference type="PANTHER" id="PTHR45689">
    <property type="entry name" value="I[[H]] CHANNEL, ISOFORM E"/>
    <property type="match status" value="1"/>
</dbReference>
<dbReference type="InterPro" id="IPR000595">
    <property type="entry name" value="cNMP-bd_dom"/>
</dbReference>
<protein>
    <submittedName>
        <fullName evidence="18">Potassium/sodium hyperpolarization-activated cyclic nucleotide-gated channel 2</fullName>
    </submittedName>
</protein>
<evidence type="ECO:0000313" key="18">
    <source>
        <dbReference type="EMBL" id="EMP24182.1"/>
    </source>
</evidence>
<keyword evidence="13" id="KW-0393">Immunoglobulin domain</keyword>
<evidence type="ECO:0000256" key="10">
    <source>
        <dbReference type="ARBA" id="ARBA00023157"/>
    </source>
</evidence>
<dbReference type="Pfam" id="PF13927">
    <property type="entry name" value="Ig_3"/>
    <property type="match status" value="2"/>
</dbReference>
<dbReference type="GO" id="GO:0005249">
    <property type="term" value="F:voltage-gated potassium channel activity"/>
    <property type="evidence" value="ECO:0007669"/>
    <property type="project" value="TreeGrafter"/>
</dbReference>
<feature type="transmembrane region" description="Helical" evidence="15">
    <location>
        <begin position="400"/>
        <end position="423"/>
    </location>
</feature>
<keyword evidence="6" id="KW-0732">Signal</keyword>
<sequence>MLLCDSQQRAGFIKSPLSQKKLTEDSVELHCEALGNPIPEIQWWFEGDEWNETYAQLWDGARQDRVKINATYNLHSTSTIYIANLTINDSGTYECRASNDPDRNHLSKSPKVKWIRSQANVFVIEHPTVETSPNVTSGLDVVISCNMTNPQSLIMGRMWKKGDKILTSDKETSGYTFYKIGEVNADSSGVYECVFETNPPVSRTVYVTVKPHVTAYKKSEHGNEGDTGILICKCNSYPPVSQWTWYKIQDGVNEPIINGTEQFIMKSSGNKTELRVATLDIEKDPGEYLCNATNDLGTDGAVVGLRVRSRLAALWPFLGIVAEVLVLVTIIFIYEKRRKPDEVLDGCSVSQIHRIGATAPALEQSSVGQTPKECPSSSRVSVGRMGIIPESRDYLRSYRFYWDFTMLLFMVGNLIIIPVGITFFKEETTAPWIVFNVVSDTFYWDFTMLLFMVGNLIIIPVGITFFKEETTAPWIVFNVVSDTFFLMDLVLNFRTGIVIEDNTDIILDPERIKKKYLKTWFVVDFVSSIPVDYIFLIVEKGIDSEVYKTARALRIVRFTKILSLLRLLRLSRLIRYIHQWEEIFHMTYDLASAVMRIINLIGMMLLLCHWDGCLQFLVPMLQDFPSNCWVSINGMVLPPVSSPVFWRQGALHTGIWVLSGWSRISSKGCWELDLPKPRPIQNPSPPAKNDSWSELYSFALFMSMSHMLCIGYGKQAPESMTDIWLTMLSMIVGATCYAMFIGHATALIQSLDSSRRQYQEKYKQVEQYMSFHKLPADFRQKIHDYYEHRYQGKMFDEDSILGELNEPLREEIVNFNCRKLVASMPLFANADPNFVTAMLTKLKFEVFQPGDYIIREGTIGKKMYFIQHGVVSVLTKGNKEMKLSDGSYFGEICLLTRGRRTASVRADTYCRLYSLSVDNFNEVLEEHPMMRRAFETVAIDRLDRIGKKNSILLHKVQHDLNSGVFNNQENEIIQEIVKYDREMVQQAELQHRTAIYAPAQPQVTSAIASLQQAVAMSFCPQMASPLVSSVALGSPRMMRRLQYAQGVPGPFSISPQPAPGSPQRLAVHKSTQALHTSSLSEESRPLSASQPSLPHGISQTMTQSPPPSAHESSTSVAGVQASASPGSGPQAGLRGAVPPRVALSHQMSTGSVYAGAAGSQQDSSGARKDSVVSAPDSDPAKSRLSSNL</sequence>
<accession>M7B7C9</accession>
<evidence type="ECO:0000256" key="3">
    <source>
        <dbReference type="ARBA" id="ARBA00022448"/>
    </source>
</evidence>
<dbReference type="SUPFAM" id="SSF81324">
    <property type="entry name" value="Voltage-gated potassium channels"/>
    <property type="match status" value="1"/>
</dbReference>
<evidence type="ECO:0000256" key="5">
    <source>
        <dbReference type="ARBA" id="ARBA00022692"/>
    </source>
</evidence>
<feature type="transmembrane region" description="Helical" evidence="15">
    <location>
        <begin position="313"/>
        <end position="334"/>
    </location>
</feature>
<feature type="compositionally biased region" description="Polar residues" evidence="14">
    <location>
        <begin position="1069"/>
        <end position="1103"/>
    </location>
</feature>
<keyword evidence="4" id="KW-1003">Cell membrane</keyword>
<organism evidence="18 19">
    <name type="scientific">Chelonia mydas</name>
    <name type="common">Green sea-turtle</name>
    <name type="synonym">Chelonia agassizi</name>
    <dbReference type="NCBI Taxonomy" id="8469"/>
    <lineage>
        <taxon>Eukaryota</taxon>
        <taxon>Metazoa</taxon>
        <taxon>Chordata</taxon>
        <taxon>Craniata</taxon>
        <taxon>Vertebrata</taxon>
        <taxon>Euteleostomi</taxon>
        <taxon>Archelosauria</taxon>
        <taxon>Testudinata</taxon>
        <taxon>Testudines</taxon>
        <taxon>Cryptodira</taxon>
        <taxon>Durocryptodira</taxon>
        <taxon>Americhelydia</taxon>
        <taxon>Chelonioidea</taxon>
        <taxon>Cheloniidae</taxon>
        <taxon>Chelonia</taxon>
    </lineage>
</organism>
<dbReference type="Gene3D" id="1.10.287.630">
    <property type="entry name" value="Helix hairpin bin"/>
    <property type="match status" value="1"/>
</dbReference>
<keyword evidence="12" id="KW-1071">Ligand-gated ion channel</keyword>
<dbReference type="SMART" id="SM00409">
    <property type="entry name" value="IG"/>
    <property type="match status" value="3"/>
</dbReference>
<evidence type="ECO:0000256" key="1">
    <source>
        <dbReference type="ARBA" id="ARBA00004141"/>
    </source>
</evidence>
<dbReference type="PROSITE" id="PS50042">
    <property type="entry name" value="CNMP_BINDING_3"/>
    <property type="match status" value="1"/>
</dbReference>
<evidence type="ECO:0000256" key="2">
    <source>
        <dbReference type="ARBA" id="ARBA00004251"/>
    </source>
</evidence>
<keyword evidence="8" id="KW-0406">Ion transport</keyword>
<feature type="domain" description="Ig-like" evidence="17">
    <location>
        <begin position="127"/>
        <end position="208"/>
    </location>
</feature>
<feature type="compositionally biased region" description="Polar residues" evidence="14">
    <location>
        <begin position="1110"/>
        <end position="1127"/>
    </location>
</feature>
<dbReference type="Pfam" id="PF00027">
    <property type="entry name" value="cNMP_binding"/>
    <property type="match status" value="1"/>
</dbReference>
<dbReference type="GO" id="GO:0030425">
    <property type="term" value="C:dendrite"/>
    <property type="evidence" value="ECO:0007669"/>
    <property type="project" value="TreeGrafter"/>
</dbReference>
<keyword evidence="19" id="KW-1185">Reference proteome</keyword>
<feature type="domain" description="Ig-like" evidence="17">
    <location>
        <begin position="25"/>
        <end position="113"/>
    </location>
</feature>
<reference evidence="19" key="1">
    <citation type="journal article" date="2013" name="Nat. Genet.">
        <title>The draft genomes of soft-shell turtle and green sea turtle yield insights into the development and evolution of the turtle-specific body plan.</title>
        <authorList>
            <person name="Wang Z."/>
            <person name="Pascual-Anaya J."/>
            <person name="Zadissa A."/>
            <person name="Li W."/>
            <person name="Niimura Y."/>
            <person name="Huang Z."/>
            <person name="Li C."/>
            <person name="White S."/>
            <person name="Xiong Z."/>
            <person name="Fang D."/>
            <person name="Wang B."/>
            <person name="Ming Y."/>
            <person name="Chen Y."/>
            <person name="Zheng Y."/>
            <person name="Kuraku S."/>
            <person name="Pignatelli M."/>
            <person name="Herrero J."/>
            <person name="Beal K."/>
            <person name="Nozawa M."/>
            <person name="Li Q."/>
            <person name="Wang J."/>
            <person name="Zhang H."/>
            <person name="Yu L."/>
            <person name="Shigenobu S."/>
            <person name="Wang J."/>
            <person name="Liu J."/>
            <person name="Flicek P."/>
            <person name="Searle S."/>
            <person name="Wang J."/>
            <person name="Kuratani S."/>
            <person name="Yin Y."/>
            <person name="Aken B."/>
            <person name="Zhang G."/>
            <person name="Irie N."/>
        </authorList>
    </citation>
    <scope>NUCLEOTIDE SEQUENCE [LARGE SCALE GENOMIC DNA]</scope>
</reference>
<keyword evidence="9 15" id="KW-0472">Membrane</keyword>
<evidence type="ECO:0000256" key="14">
    <source>
        <dbReference type="SAM" id="MobiDB-lite"/>
    </source>
</evidence>
<evidence type="ECO:0000256" key="11">
    <source>
        <dbReference type="ARBA" id="ARBA00023180"/>
    </source>
</evidence>
<feature type="transmembrane region" description="Helical" evidence="15">
    <location>
        <begin position="443"/>
        <end position="466"/>
    </location>
</feature>
<feature type="transmembrane region" description="Helical" evidence="15">
    <location>
        <begin position="695"/>
        <end position="713"/>
    </location>
</feature>
<dbReference type="SMART" id="SM00100">
    <property type="entry name" value="cNMP"/>
    <property type="match status" value="1"/>
</dbReference>
<dbReference type="InterPro" id="IPR018490">
    <property type="entry name" value="cNMP-bd_dom_sf"/>
</dbReference>
<keyword evidence="3" id="KW-0813">Transport</keyword>
<dbReference type="PROSITE" id="PS00888">
    <property type="entry name" value="CNMP_BINDING_1"/>
    <property type="match status" value="1"/>
</dbReference>
<dbReference type="EMBL" id="KB603100">
    <property type="protein sequence ID" value="EMP24182.1"/>
    <property type="molecule type" value="Genomic_DNA"/>
</dbReference>
<dbReference type="SUPFAM" id="SSF51206">
    <property type="entry name" value="cAMP-binding domain-like"/>
    <property type="match status" value="1"/>
</dbReference>
<dbReference type="FunFam" id="2.60.40.10:FF:000291">
    <property type="entry name" value="Neuroplastin b"/>
    <property type="match status" value="1"/>
</dbReference>
<dbReference type="PROSITE" id="PS50835">
    <property type="entry name" value="IG_LIKE"/>
    <property type="match status" value="3"/>
</dbReference>
<evidence type="ECO:0000256" key="12">
    <source>
        <dbReference type="ARBA" id="ARBA00023286"/>
    </source>
</evidence>
<dbReference type="GO" id="GO:0098855">
    <property type="term" value="C:HCN channel complex"/>
    <property type="evidence" value="ECO:0007669"/>
    <property type="project" value="TreeGrafter"/>
</dbReference>
<dbReference type="Gene3D" id="1.10.287.70">
    <property type="match status" value="1"/>
</dbReference>
<feature type="transmembrane region" description="Helical" evidence="15">
    <location>
        <begin position="725"/>
        <end position="748"/>
    </location>
</feature>
<dbReference type="FunFam" id="1.10.287.630:FF:000002">
    <property type="entry name" value="Potassium/sodium hyperpolarization-activated cyclic nucleotide-gated channel 4"/>
    <property type="match status" value="1"/>
</dbReference>
<evidence type="ECO:0000256" key="6">
    <source>
        <dbReference type="ARBA" id="ARBA00022729"/>
    </source>
</evidence>
<dbReference type="InterPro" id="IPR036179">
    <property type="entry name" value="Ig-like_dom_sf"/>
</dbReference>
<feature type="domain" description="Cyclic nucleotide-binding" evidence="16">
    <location>
        <begin position="826"/>
        <end position="932"/>
    </location>
</feature>
<dbReference type="PRINTS" id="PR01856">
    <property type="entry name" value="BASIGIN"/>
</dbReference>
<dbReference type="InterPro" id="IPR007110">
    <property type="entry name" value="Ig-like_dom"/>
</dbReference>
<dbReference type="Gene3D" id="2.60.40.10">
    <property type="entry name" value="Immunoglobulins"/>
    <property type="match status" value="3"/>
</dbReference>
<dbReference type="AlphaFoldDB" id="M7B7C9"/>
<dbReference type="InterPro" id="IPR014710">
    <property type="entry name" value="RmlC-like_jellyroll"/>
</dbReference>
<comment type="subcellular location">
    <subcellularLocation>
        <location evidence="2">Cell membrane</location>
        <topology evidence="2">Single-pass type I membrane protein</topology>
    </subcellularLocation>
    <subcellularLocation>
        <location evidence="1">Membrane</location>
        <topology evidence="1">Multi-pass membrane protein</topology>
    </subcellularLocation>
</comment>
<dbReference type="InterPro" id="IPR013783">
    <property type="entry name" value="Ig-like_fold"/>
</dbReference>
<name>M7B7C9_CHEMY</name>
<dbReference type="InterPro" id="IPR018488">
    <property type="entry name" value="cNMP-bd_CS"/>
</dbReference>
<feature type="domain" description="Ig-like" evidence="17">
    <location>
        <begin position="211"/>
        <end position="308"/>
    </location>
</feature>
<keyword evidence="10" id="KW-1015">Disulfide bond</keyword>
<dbReference type="SUPFAM" id="SSF48726">
    <property type="entry name" value="Immunoglobulin"/>
    <property type="match status" value="3"/>
</dbReference>
<evidence type="ECO:0000313" key="19">
    <source>
        <dbReference type="Proteomes" id="UP000031443"/>
    </source>
</evidence>
<dbReference type="GO" id="GO:0003254">
    <property type="term" value="P:regulation of membrane depolarization"/>
    <property type="evidence" value="ECO:0007669"/>
    <property type="project" value="TreeGrafter"/>
</dbReference>
<evidence type="ECO:0000256" key="4">
    <source>
        <dbReference type="ARBA" id="ARBA00022475"/>
    </source>
</evidence>
<dbReference type="InterPro" id="IPR051413">
    <property type="entry name" value="K/Na_HCN_channel"/>
</dbReference>
<evidence type="ECO:0000256" key="8">
    <source>
        <dbReference type="ARBA" id="ARBA00023065"/>
    </source>
</evidence>
<dbReference type="GO" id="GO:0035725">
    <property type="term" value="P:sodium ion transmembrane transport"/>
    <property type="evidence" value="ECO:0007669"/>
    <property type="project" value="TreeGrafter"/>
</dbReference>
<dbReference type="GO" id="GO:0030424">
    <property type="term" value="C:axon"/>
    <property type="evidence" value="ECO:0007669"/>
    <property type="project" value="TreeGrafter"/>
</dbReference>
<dbReference type="InterPro" id="IPR003598">
    <property type="entry name" value="Ig_sub2"/>
</dbReference>
<dbReference type="SMART" id="SM00408">
    <property type="entry name" value="IGc2"/>
    <property type="match status" value="2"/>
</dbReference>
<evidence type="ECO:0000256" key="9">
    <source>
        <dbReference type="ARBA" id="ARBA00023136"/>
    </source>
</evidence>
<keyword evidence="12" id="KW-0407">Ion channel</keyword>
<dbReference type="eggNOG" id="KOG0498">
    <property type="taxonomic scope" value="Eukaryota"/>
</dbReference>
<evidence type="ECO:0000256" key="7">
    <source>
        <dbReference type="ARBA" id="ARBA00022989"/>
    </source>
</evidence>
<evidence type="ECO:0000256" key="13">
    <source>
        <dbReference type="ARBA" id="ARBA00023319"/>
    </source>
</evidence>
<keyword evidence="7 15" id="KW-1133">Transmembrane helix</keyword>
<dbReference type="InterPro" id="IPR003599">
    <property type="entry name" value="Ig_sub"/>
</dbReference>
<dbReference type="FunFam" id="2.60.120.10:FF:000007">
    <property type="entry name" value="Putative potassium/sodium hyperpolarization-activated cyclic nucleotide-gated channel 2"/>
    <property type="match status" value="1"/>
</dbReference>
<dbReference type="Pfam" id="PF00520">
    <property type="entry name" value="Ion_trans"/>
    <property type="match status" value="1"/>
</dbReference>
<dbReference type="FunFam" id="2.60.40.10:FF:000387">
    <property type="entry name" value="Neuroplastin b"/>
    <property type="match status" value="1"/>
</dbReference>
<keyword evidence="11" id="KW-0325">Glycoprotein</keyword>
<dbReference type="InterPro" id="IPR005821">
    <property type="entry name" value="Ion_trans_dom"/>
</dbReference>
<feature type="region of interest" description="Disordered" evidence="14">
    <location>
        <begin position="1048"/>
        <end position="1188"/>
    </location>
</feature>
<dbReference type="Proteomes" id="UP000031443">
    <property type="component" value="Unassembled WGS sequence"/>
</dbReference>
<evidence type="ECO:0000259" key="17">
    <source>
        <dbReference type="PROSITE" id="PS50835"/>
    </source>
</evidence>
<dbReference type="CDD" id="cd00038">
    <property type="entry name" value="CAP_ED"/>
    <property type="match status" value="1"/>
</dbReference>
<dbReference type="Gene3D" id="2.60.120.10">
    <property type="entry name" value="Jelly Rolls"/>
    <property type="match status" value="1"/>
</dbReference>
<gene>
    <name evidence="18" type="ORF">UY3_18819</name>
</gene>
<keyword evidence="5 15" id="KW-0812">Transmembrane</keyword>